<dbReference type="EMBL" id="CH981524">
    <property type="protein sequence ID" value="EDK42521.1"/>
    <property type="molecule type" value="Genomic_DNA"/>
</dbReference>
<dbReference type="OrthoDB" id="2564148at2759"/>
<dbReference type="HOGENOM" id="CLU_451349_0_0_1"/>
<protein>
    <submittedName>
        <fullName evidence="1">Uncharacterized protein</fullName>
    </submittedName>
</protein>
<organism evidence="1 2">
    <name type="scientific">Lodderomyces elongisporus (strain ATCC 11503 / CBS 2605 / JCM 1781 / NBRC 1676 / NRRL YB-4239)</name>
    <name type="common">Yeast</name>
    <name type="synonym">Saccharomyces elongisporus</name>
    <dbReference type="NCBI Taxonomy" id="379508"/>
    <lineage>
        <taxon>Eukaryota</taxon>
        <taxon>Fungi</taxon>
        <taxon>Dikarya</taxon>
        <taxon>Ascomycota</taxon>
        <taxon>Saccharomycotina</taxon>
        <taxon>Pichiomycetes</taxon>
        <taxon>Debaryomycetaceae</taxon>
        <taxon>Candida/Lodderomyces clade</taxon>
        <taxon>Lodderomyces</taxon>
    </lineage>
</organism>
<keyword evidence="2" id="KW-1185">Reference proteome</keyword>
<dbReference type="eggNOG" id="ENOG502SREB">
    <property type="taxonomic scope" value="Eukaryota"/>
</dbReference>
<reference evidence="1 2" key="1">
    <citation type="journal article" date="2009" name="Nature">
        <title>Evolution of pathogenicity and sexual reproduction in eight Candida genomes.</title>
        <authorList>
            <person name="Butler G."/>
            <person name="Rasmussen M.D."/>
            <person name="Lin M.F."/>
            <person name="Santos M.A."/>
            <person name="Sakthikumar S."/>
            <person name="Munro C.A."/>
            <person name="Rheinbay E."/>
            <person name="Grabherr M."/>
            <person name="Forche A."/>
            <person name="Reedy J.L."/>
            <person name="Agrafioti I."/>
            <person name="Arnaud M.B."/>
            <person name="Bates S."/>
            <person name="Brown A.J."/>
            <person name="Brunke S."/>
            <person name="Costanzo M.C."/>
            <person name="Fitzpatrick D.A."/>
            <person name="de Groot P.W."/>
            <person name="Harris D."/>
            <person name="Hoyer L.L."/>
            <person name="Hube B."/>
            <person name="Klis F.M."/>
            <person name="Kodira C."/>
            <person name="Lennard N."/>
            <person name="Logue M.E."/>
            <person name="Martin R."/>
            <person name="Neiman A.M."/>
            <person name="Nikolaou E."/>
            <person name="Quail M.A."/>
            <person name="Quinn J."/>
            <person name="Santos M.C."/>
            <person name="Schmitzberger F.F."/>
            <person name="Sherlock G."/>
            <person name="Shah P."/>
            <person name="Silverstein K.A."/>
            <person name="Skrzypek M.S."/>
            <person name="Soll D."/>
            <person name="Staggs R."/>
            <person name="Stansfield I."/>
            <person name="Stumpf M.P."/>
            <person name="Sudbery P.E."/>
            <person name="Srikantha T."/>
            <person name="Zeng Q."/>
            <person name="Berman J."/>
            <person name="Berriman M."/>
            <person name="Heitman J."/>
            <person name="Gow N.A."/>
            <person name="Lorenz M.C."/>
            <person name="Birren B.W."/>
            <person name="Kellis M."/>
            <person name="Cuomo C.A."/>
        </authorList>
    </citation>
    <scope>NUCLEOTIDE SEQUENCE [LARGE SCALE GENOMIC DNA]</scope>
    <source>
        <strain evidence="2">ATCC 11503 / BCRC 21390 / CBS 2605 / JCM 1781 / NBRC 1676 / NRRL YB-4239</strain>
    </source>
</reference>
<sequence length="554" mass="64830">MTIQYLPLEILQNIIYKQLRQLLALPSEYQQNLASLAATSNCLHQLANAQLYQKITIYDDDNCNVISTKDSTIRTYIHIKHLSTFVYNLTLDNFLKIQSIHIHCKSNFNKFEYTALYNKLLHFWNITQHCIELINFDIDNIRKNQTILQHLAKNSYEVMEENDEVVGNQFNGNKITNLLNWSILHVQELSQLATVVHPNLKTLDFFIEAILGDEDVPREQTICLPQLEQLNLNTTLSTQCFLQLKLQMPSLKKASISYSHSFNKPPLNFDDFHMINFDELTDLELKFNCLHSDCTCINNFYHALSHQHRSNHNTLQNLTRLKKLTIVNHNSKNQVSNLQQYAGLVSNQLNALFNKFSKLEYLYINLNEFIKNDQCKINWTNFSDLIQLLSQLETLIIPDFFKWWIPTIQLIRHPFINTCACLECNEIRRHFLQMAQYDEQNNFTHNFTNFQFEPQGENTNQLVNIDLVKKCNSKFLSHVFNAFQSQFHQLIIYSMSTQYFRNKYENTHEGGGANDDDVLAQFQTLLRHNHLKKLAEELKGEHNNLTVNCGGVLI</sequence>
<name>A5DTL3_LODEL</name>
<dbReference type="AlphaFoldDB" id="A5DTL3"/>
<dbReference type="VEuPathDB" id="FungiDB:LELG_00699"/>
<proteinExistence type="predicted"/>
<dbReference type="KEGG" id="lel:PVL30_000672"/>
<dbReference type="Proteomes" id="UP000001996">
    <property type="component" value="Unassembled WGS sequence"/>
</dbReference>
<accession>A5DTL3</accession>
<gene>
    <name evidence="1" type="ORF">LELG_00699</name>
</gene>
<dbReference type="GeneID" id="5235869"/>
<dbReference type="InParanoid" id="A5DTL3"/>
<evidence type="ECO:0000313" key="2">
    <source>
        <dbReference type="Proteomes" id="UP000001996"/>
    </source>
</evidence>
<evidence type="ECO:0000313" key="1">
    <source>
        <dbReference type="EMBL" id="EDK42521.1"/>
    </source>
</evidence>
<dbReference type="OMA" id="DCILQFF"/>